<keyword evidence="4" id="KW-0680">Restriction system</keyword>
<dbReference type="Pfam" id="PF02384">
    <property type="entry name" value="N6_Mtase"/>
    <property type="match status" value="1"/>
</dbReference>
<sequence>MSSPIFCKVEEAASIFSDIRNYLAGRVIGITRDSALLHEVVKCLFCSLSLKDSLSGESSAVDVSEAYRREFRLIKNKLTFAFDPDEEILLDPQTILYVHQKLIKIDYYTSEKDIFSELYQCFISSDLRQNDGQFFTPFEAIKFLVEAINPEDNEKIIDPSCGTGGFLSYASRFLLNKNIDRESIHNNLYGFDKDEYLTKLAKSHIAINTLDEAKISCVDTIEHITTNPELLGTFDIVLANPPFGSKIKSGSEEVRANYDLAYKWKLDKTTKRYVKTDVLQANTPPQILFLEICIKLLKENGRLGIVVPESLISNTAGYVVQYLLDNLHVDAVCGMPESLFKTSGKGGTHTKTCLLIAHKKAKDSQKIFMAEATWCGHDSRGNLIPHNDLPQILQNYLNPNSDMSSVLGHYVGYNQISNNILAPRYYDPKPYELINKLVDTHDIYLVQDLIDQGVLSFSTGDEVGKLAYGTGSIPFVRTSDISNWEIKLDAKQGVSEEIFESLKKKQDVQAKDILMVKDGTYLIGTCAFVSEYDTKMLYQSHLYKIRVNKPEVLSPYLLLAALSSEPVIQQIKAKRLTLDIIDSIGKRVNELLLPIPKDKVKRKYIEDMVEKSINERIEARELARKAKLEIVNM</sequence>
<dbReference type="PRINTS" id="PR00507">
    <property type="entry name" value="N12N6MTFRASE"/>
</dbReference>
<dbReference type="RefSeq" id="WP_057692641.1">
    <property type="nucleotide sequence ID" value="NZ_JBIMBS010000061.1"/>
</dbReference>
<keyword evidence="5" id="KW-0238">DNA-binding</keyword>
<dbReference type="Gene3D" id="3.40.50.150">
    <property type="entry name" value="Vaccinia Virus protein VP39"/>
    <property type="match status" value="1"/>
</dbReference>
<dbReference type="GO" id="GO:0032259">
    <property type="term" value="P:methylation"/>
    <property type="evidence" value="ECO:0007669"/>
    <property type="project" value="UniProtKB-KW"/>
</dbReference>
<reference evidence="7 8" key="1">
    <citation type="submission" date="2015-10" db="EMBL/GenBank/DDBJ databases">
        <title>The utility of whole genome sequencing in characterizing Acinetobacter epidemiology and analyzing hospital outbreaks.</title>
        <authorList>
            <person name="Ozer E.A."/>
            <person name="Fitzpatrick M.A."/>
            <person name="Hauser A.R."/>
        </authorList>
    </citation>
    <scope>NUCLEOTIDE SEQUENCE [LARGE SCALE GENOMIC DNA]</scope>
    <source>
        <strain evidence="7 8">ABBL059</strain>
    </source>
</reference>
<keyword evidence="3" id="KW-0808">Transferase</keyword>
<dbReference type="InterPro" id="IPR052916">
    <property type="entry name" value="Type-I_RE_MTase_Subunit"/>
</dbReference>
<dbReference type="GO" id="GO:0008170">
    <property type="term" value="F:N-methyltransferase activity"/>
    <property type="evidence" value="ECO:0007669"/>
    <property type="project" value="InterPro"/>
</dbReference>
<keyword evidence="2" id="KW-0489">Methyltransferase</keyword>
<accession>A0AB73FEY8</accession>
<name>A0AB73FEY8_ACIBA</name>
<evidence type="ECO:0000313" key="7">
    <source>
        <dbReference type="EMBL" id="KQD20259.1"/>
    </source>
</evidence>
<dbReference type="SUPFAM" id="SSF53335">
    <property type="entry name" value="S-adenosyl-L-methionine-dependent methyltransferases"/>
    <property type="match status" value="1"/>
</dbReference>
<dbReference type="GO" id="GO:0009307">
    <property type="term" value="P:DNA restriction-modification system"/>
    <property type="evidence" value="ECO:0007669"/>
    <property type="project" value="UniProtKB-KW"/>
</dbReference>
<comment type="similarity">
    <text evidence="1">Belongs to the N(4)/N(6)-methyltransferase family.</text>
</comment>
<dbReference type="InterPro" id="IPR002052">
    <property type="entry name" value="DNA_methylase_N6_adenine_CS"/>
</dbReference>
<evidence type="ECO:0000256" key="1">
    <source>
        <dbReference type="ARBA" id="ARBA00006594"/>
    </source>
</evidence>
<dbReference type="AlphaFoldDB" id="A0AB73FEY8"/>
<dbReference type="InterPro" id="IPR029063">
    <property type="entry name" value="SAM-dependent_MTases_sf"/>
</dbReference>
<evidence type="ECO:0000256" key="3">
    <source>
        <dbReference type="ARBA" id="ARBA00022679"/>
    </source>
</evidence>
<dbReference type="SUPFAM" id="SSF116734">
    <property type="entry name" value="DNA methylase specificity domain"/>
    <property type="match status" value="1"/>
</dbReference>
<proteinExistence type="inferred from homology"/>
<dbReference type="Gene3D" id="3.90.220.20">
    <property type="entry name" value="DNA methylase specificity domains"/>
    <property type="match status" value="1"/>
</dbReference>
<dbReference type="Proteomes" id="UP000051322">
    <property type="component" value="Unassembled WGS sequence"/>
</dbReference>
<feature type="domain" description="DNA methylase adenine-specific" evidence="6">
    <location>
        <begin position="111"/>
        <end position="399"/>
    </location>
</feature>
<protein>
    <recommendedName>
        <fullName evidence="6">DNA methylase adenine-specific domain-containing protein</fullName>
    </recommendedName>
</protein>
<organism evidence="7 8">
    <name type="scientific">Acinetobacter baumannii</name>
    <dbReference type="NCBI Taxonomy" id="470"/>
    <lineage>
        <taxon>Bacteria</taxon>
        <taxon>Pseudomonadati</taxon>
        <taxon>Pseudomonadota</taxon>
        <taxon>Gammaproteobacteria</taxon>
        <taxon>Moraxellales</taxon>
        <taxon>Moraxellaceae</taxon>
        <taxon>Acinetobacter</taxon>
        <taxon>Acinetobacter calcoaceticus/baumannii complex</taxon>
    </lineage>
</organism>
<comment type="caution">
    <text evidence="7">The sequence shown here is derived from an EMBL/GenBank/DDBJ whole genome shotgun (WGS) entry which is preliminary data.</text>
</comment>
<dbReference type="PANTHER" id="PTHR42998">
    <property type="entry name" value="TYPE I RESTRICTION ENZYME HINDVIIP M PROTEIN-RELATED"/>
    <property type="match status" value="1"/>
</dbReference>
<evidence type="ECO:0000313" key="8">
    <source>
        <dbReference type="Proteomes" id="UP000051322"/>
    </source>
</evidence>
<dbReference type="PANTHER" id="PTHR42998:SF1">
    <property type="entry name" value="TYPE I RESTRICTION ENZYME HINDI METHYLASE SUBUNIT"/>
    <property type="match status" value="1"/>
</dbReference>
<dbReference type="InterPro" id="IPR003356">
    <property type="entry name" value="DNA_methylase_A-5"/>
</dbReference>
<dbReference type="EMBL" id="LLFE01000043">
    <property type="protein sequence ID" value="KQD20259.1"/>
    <property type="molecule type" value="Genomic_DNA"/>
</dbReference>
<gene>
    <name evidence="7" type="ORF">APD06_11700</name>
</gene>
<evidence type="ECO:0000256" key="5">
    <source>
        <dbReference type="ARBA" id="ARBA00023125"/>
    </source>
</evidence>
<dbReference type="InterPro" id="IPR044946">
    <property type="entry name" value="Restrct_endonuc_typeI_TRD_sf"/>
</dbReference>
<dbReference type="GO" id="GO:0003677">
    <property type="term" value="F:DNA binding"/>
    <property type="evidence" value="ECO:0007669"/>
    <property type="project" value="UniProtKB-KW"/>
</dbReference>
<evidence type="ECO:0000256" key="4">
    <source>
        <dbReference type="ARBA" id="ARBA00022747"/>
    </source>
</evidence>
<evidence type="ECO:0000259" key="6">
    <source>
        <dbReference type="Pfam" id="PF02384"/>
    </source>
</evidence>
<evidence type="ECO:0000256" key="2">
    <source>
        <dbReference type="ARBA" id="ARBA00022603"/>
    </source>
</evidence>
<dbReference type="PROSITE" id="PS00092">
    <property type="entry name" value="N6_MTASE"/>
    <property type="match status" value="1"/>
</dbReference>
<dbReference type="CDD" id="cd02440">
    <property type="entry name" value="AdoMet_MTases"/>
    <property type="match status" value="1"/>
</dbReference>